<dbReference type="Pfam" id="PF19474">
    <property type="entry name" value="DUF6011"/>
    <property type="match status" value="1"/>
</dbReference>
<reference evidence="1" key="1">
    <citation type="submission" date="2024-07" db="EMBL/GenBank/DDBJ databases">
        <title>Complete genome sequences of cellulolytic bacteria, Kitasatospora sp. CMC57 and Streptomyces sp. CMC78, isolated from Japanese agricultural soil.</title>
        <authorList>
            <person name="Hashimoto T."/>
            <person name="Ito M."/>
            <person name="Iwamoto M."/>
            <person name="Fukahori D."/>
            <person name="Shoda T."/>
            <person name="Sakoda M."/>
            <person name="Morohoshi T."/>
            <person name="Mitsuboshi M."/>
            <person name="Nishizawa T."/>
        </authorList>
    </citation>
    <scope>NUCLEOTIDE SEQUENCE</scope>
    <source>
        <strain evidence="1">CMC57</strain>
        <plasmid evidence="1">pCMC57_01</plasmid>
    </source>
</reference>
<dbReference type="AlphaFoldDB" id="A0AB33K8C0"/>
<keyword evidence="1" id="KW-0614">Plasmid</keyword>
<name>A0AB33K8C0_9ACTN</name>
<dbReference type="EMBL" id="AP035882">
    <property type="protein sequence ID" value="BFP50141.1"/>
    <property type="molecule type" value="Genomic_DNA"/>
</dbReference>
<accession>A0AB33K8C0</accession>
<sequence length="146" mass="15635">MATKTITWTGPSLEGVPDGYFAVTDPDQSEVVTFWRVGLPKGLKAGDVADRVYVRAFQGWLAEYRAPWVARVYAVLLADPEGTGRTFATCAVRCRGCGKALTDPVSKSVGYGPECRRGHNLEELGATIVGGFRRDVGATGPDRPGS</sequence>
<dbReference type="RefSeq" id="WP_407992377.1">
    <property type="nucleotide sequence ID" value="NZ_AP035882.1"/>
</dbReference>
<evidence type="ECO:0000313" key="1">
    <source>
        <dbReference type="EMBL" id="BFP50141.1"/>
    </source>
</evidence>
<proteinExistence type="predicted"/>
<dbReference type="InterPro" id="IPR046053">
    <property type="entry name" value="DUF6011"/>
</dbReference>
<geneLocation type="plasmid" evidence="1">
    <name>pCMC57_01</name>
</geneLocation>
<protein>
    <submittedName>
        <fullName evidence="1">Uncharacterized protein</fullName>
    </submittedName>
</protein>
<gene>
    <name evidence="1" type="ORF">KCMC57_65090</name>
</gene>
<organism evidence="1">
    <name type="scientific">Kitasatospora sp. CMC57</name>
    <dbReference type="NCBI Taxonomy" id="3231513"/>
    <lineage>
        <taxon>Bacteria</taxon>
        <taxon>Bacillati</taxon>
        <taxon>Actinomycetota</taxon>
        <taxon>Actinomycetes</taxon>
        <taxon>Kitasatosporales</taxon>
        <taxon>Streptomycetaceae</taxon>
        <taxon>Kitasatospora</taxon>
    </lineage>
</organism>
<dbReference type="KEGG" id="kic:KCMC57_65090"/>